<dbReference type="PANTHER" id="PTHR47838:SF1">
    <property type="entry name" value="21.7 KDA CLASS VI HEAT SHOCK PROTEIN"/>
    <property type="match status" value="1"/>
</dbReference>
<dbReference type="InterPro" id="IPR008978">
    <property type="entry name" value="HSP20-like_chaperone"/>
</dbReference>
<keyword evidence="5" id="KW-0346">Stress response</keyword>
<gene>
    <name evidence="5" type="primary">LOC104604935</name>
</gene>
<organism evidence="4 5">
    <name type="scientific">Nelumbo nucifera</name>
    <name type="common">Sacred lotus</name>
    <dbReference type="NCBI Taxonomy" id="4432"/>
    <lineage>
        <taxon>Eukaryota</taxon>
        <taxon>Viridiplantae</taxon>
        <taxon>Streptophyta</taxon>
        <taxon>Embryophyta</taxon>
        <taxon>Tracheophyta</taxon>
        <taxon>Spermatophyta</taxon>
        <taxon>Magnoliopsida</taxon>
        <taxon>Proteales</taxon>
        <taxon>Nelumbonaceae</taxon>
        <taxon>Nelumbo</taxon>
    </lineage>
</organism>
<dbReference type="Gene3D" id="2.60.40.790">
    <property type="match status" value="1"/>
</dbReference>
<dbReference type="KEGG" id="nnu:104604935"/>
<dbReference type="eggNOG" id="ENOG502RXVI">
    <property type="taxonomic scope" value="Eukaryota"/>
</dbReference>
<feature type="domain" description="SHSP" evidence="3">
    <location>
        <begin position="81"/>
        <end position="197"/>
    </location>
</feature>
<dbReference type="Pfam" id="PF00011">
    <property type="entry name" value="HSP20"/>
    <property type="match status" value="1"/>
</dbReference>
<dbReference type="OrthoDB" id="1431247at2759"/>
<dbReference type="GeneID" id="104604935"/>
<evidence type="ECO:0000259" key="3">
    <source>
        <dbReference type="PROSITE" id="PS01031"/>
    </source>
</evidence>
<evidence type="ECO:0000313" key="4">
    <source>
        <dbReference type="Proteomes" id="UP000189703"/>
    </source>
</evidence>
<dbReference type="InterPro" id="IPR002068">
    <property type="entry name" value="A-crystallin/Hsp20_dom"/>
</dbReference>
<dbReference type="FunCoup" id="A0A1U8ANR0">
    <property type="interactions" value="92"/>
</dbReference>
<evidence type="ECO:0000256" key="2">
    <source>
        <dbReference type="RuleBase" id="RU003616"/>
    </source>
</evidence>
<dbReference type="PROSITE" id="PS01031">
    <property type="entry name" value="SHSP"/>
    <property type="match status" value="1"/>
</dbReference>
<sequence length="202" mass="23447">MIEAMSSQKQLQVQLEDGNTQKWRVSLREDVFHSFISKDNPTVLKVFGDGSFFSPLLFGKFFDPSDAFPLWEFDAEVLLSCLRSSGQSNVNWFETSMEYVLQAELPGCGLHSTQVCLENGKVVEISGQWRQQRESNPVDWRSGSWWAYGYVRRLELPENAEWREMEAKVYDERNLEIKIPKKHLDSNIPQKCDVALKDYELV</sequence>
<dbReference type="RefSeq" id="XP_010267816.1">
    <property type="nucleotide sequence ID" value="XM_010269514.2"/>
</dbReference>
<dbReference type="InParanoid" id="A0A1U8ANR0"/>
<evidence type="ECO:0000256" key="1">
    <source>
        <dbReference type="PROSITE-ProRule" id="PRU00285"/>
    </source>
</evidence>
<dbReference type="STRING" id="4432.A0A1U8ANR0"/>
<proteinExistence type="inferred from homology"/>
<evidence type="ECO:0000313" key="5">
    <source>
        <dbReference type="RefSeq" id="XP_010267816.1"/>
    </source>
</evidence>
<dbReference type="PANTHER" id="PTHR47838">
    <property type="entry name" value="21.7 KDA CLASS VI HEAT SHOCK PROTEIN"/>
    <property type="match status" value="1"/>
</dbReference>
<keyword evidence="4" id="KW-1185">Reference proteome</keyword>
<dbReference type="SUPFAM" id="SSF49764">
    <property type="entry name" value="HSP20-like chaperones"/>
    <property type="match status" value="1"/>
</dbReference>
<dbReference type="OMA" id="HNDIYLE"/>
<dbReference type="Proteomes" id="UP000189703">
    <property type="component" value="Unplaced"/>
</dbReference>
<comment type="similarity">
    <text evidence="1 2">Belongs to the small heat shock protein (HSP20) family.</text>
</comment>
<name>A0A1U8ANR0_NELNU</name>
<reference evidence="5" key="1">
    <citation type="submission" date="2025-08" db="UniProtKB">
        <authorList>
            <consortium name="RefSeq"/>
        </authorList>
    </citation>
    <scope>IDENTIFICATION</scope>
</reference>
<dbReference type="AlphaFoldDB" id="A0A1U8ANR0"/>
<protein>
    <submittedName>
        <fullName evidence="5">21.7 kDa class VI heat shock protein</fullName>
    </submittedName>
</protein>
<accession>A0A1U8ANR0</accession>